<dbReference type="AlphaFoldDB" id="A0AAW7JF89"/>
<sequence>MEYCKTQSSLHDATGSPTMPTREQRDEGRKMMEEAFVRLMKESRKGHIRWTGTVKDLMELTYIAYRGCAVRHSDGSPAPMSELVREICARLHVRTPANPYKVAVDAMARKGVRQQAYLERFCWLHFVAGMADPTDAEIERTE</sequence>
<accession>A0AAW7JF89</accession>
<name>A0AAW7JF89_9BACT</name>
<dbReference type="Proteomes" id="UP001167831">
    <property type="component" value="Unassembled WGS sequence"/>
</dbReference>
<organism evidence="3 5">
    <name type="scientific">Leyella lascolaii</name>
    <dbReference type="NCBI Taxonomy" id="1776379"/>
    <lineage>
        <taxon>Bacteria</taxon>
        <taxon>Pseudomonadati</taxon>
        <taxon>Bacteroidota</taxon>
        <taxon>Bacteroidia</taxon>
        <taxon>Bacteroidales</taxon>
        <taxon>Prevotellaceae</taxon>
        <taxon>Leyella</taxon>
    </lineage>
</organism>
<dbReference type="Proteomes" id="UP001168478">
    <property type="component" value="Unassembled WGS sequence"/>
</dbReference>
<proteinExistence type="predicted"/>
<comment type="caution">
    <text evidence="3">The sequence shown here is derived from an EMBL/GenBank/DDBJ whole genome shotgun (WGS) entry which is preliminary data.</text>
</comment>
<keyword evidence="4" id="KW-1185">Reference proteome</keyword>
<dbReference type="EMBL" id="JAUEIE010000001">
    <property type="protein sequence ID" value="MDN0021716.1"/>
    <property type="molecule type" value="Genomic_DNA"/>
</dbReference>
<evidence type="ECO:0000256" key="1">
    <source>
        <dbReference type="SAM" id="MobiDB-lite"/>
    </source>
</evidence>
<dbReference type="EMBL" id="JAUEIF010000001">
    <property type="protein sequence ID" value="MDN0024212.1"/>
    <property type="molecule type" value="Genomic_DNA"/>
</dbReference>
<evidence type="ECO:0000313" key="2">
    <source>
        <dbReference type="EMBL" id="MDN0021716.1"/>
    </source>
</evidence>
<feature type="compositionally biased region" description="Polar residues" evidence="1">
    <location>
        <begin position="1"/>
        <end position="21"/>
    </location>
</feature>
<reference evidence="3" key="2">
    <citation type="submission" date="2023-08" db="EMBL/GenBank/DDBJ databases">
        <title>Identification and characterization of horizontal gene transfer across gut microbiota members of farm animals based on homology search.</title>
        <authorList>
            <person name="Schwarzerova J."/>
            <person name="Nykrynova M."/>
            <person name="Jureckova K."/>
            <person name="Cejkova D."/>
            <person name="Rychlik I."/>
        </authorList>
    </citation>
    <scope>NUCLEOTIDE SEQUENCE</scope>
    <source>
        <strain evidence="3">ET15</strain>
        <strain evidence="2">ET37</strain>
    </source>
</reference>
<evidence type="ECO:0000313" key="4">
    <source>
        <dbReference type="Proteomes" id="UP001167831"/>
    </source>
</evidence>
<evidence type="ECO:0000313" key="3">
    <source>
        <dbReference type="EMBL" id="MDN0024212.1"/>
    </source>
</evidence>
<reference evidence="3" key="1">
    <citation type="submission" date="2023-06" db="EMBL/GenBank/DDBJ databases">
        <authorList>
            <person name="Zeman M."/>
            <person name="Kubasova T."/>
            <person name="Jahodarova E."/>
            <person name="Nykrynova M."/>
            <person name="Rychlik I."/>
        </authorList>
    </citation>
    <scope>NUCLEOTIDE SEQUENCE</scope>
    <source>
        <strain evidence="3">ET15</strain>
        <strain evidence="2">ET37</strain>
    </source>
</reference>
<gene>
    <name evidence="2" type="ORF">QVN81_01570</name>
    <name evidence="3" type="ORF">QVN84_01560</name>
</gene>
<evidence type="ECO:0000313" key="5">
    <source>
        <dbReference type="Proteomes" id="UP001168478"/>
    </source>
</evidence>
<protein>
    <submittedName>
        <fullName evidence="3">Uncharacterized protein</fullName>
    </submittedName>
</protein>
<dbReference type="RefSeq" id="WP_021992685.1">
    <property type="nucleotide sequence ID" value="NZ_CALUKV010000011.1"/>
</dbReference>
<feature type="region of interest" description="Disordered" evidence="1">
    <location>
        <begin position="1"/>
        <end position="28"/>
    </location>
</feature>